<evidence type="ECO:0000313" key="3">
    <source>
        <dbReference type="EMBL" id="MDH6065616.1"/>
    </source>
</evidence>
<protein>
    <submittedName>
        <fullName evidence="3">S-layer homology domain-containing protein</fullName>
    </submittedName>
</protein>
<dbReference type="Proteomes" id="UP001159370">
    <property type="component" value="Unassembled WGS sequence"/>
</dbReference>
<keyword evidence="1" id="KW-0732">Signal</keyword>
<feature type="chain" id="PRO_5041274285" evidence="1">
    <location>
        <begin position="30"/>
        <end position="274"/>
    </location>
</feature>
<evidence type="ECO:0000259" key="2">
    <source>
        <dbReference type="PROSITE" id="PS51272"/>
    </source>
</evidence>
<feature type="domain" description="SLH" evidence="2">
    <location>
        <begin position="29"/>
        <end position="92"/>
    </location>
</feature>
<evidence type="ECO:0000256" key="1">
    <source>
        <dbReference type="SAM" id="SignalP"/>
    </source>
</evidence>
<dbReference type="AlphaFoldDB" id="A0AA43H2T6"/>
<dbReference type="EMBL" id="JANQDL010000117">
    <property type="protein sequence ID" value="MDH6065616.1"/>
    <property type="molecule type" value="Genomic_DNA"/>
</dbReference>
<reference evidence="3 4" key="1">
    <citation type="journal article" date="2023" name="J. Phycol.">
        <title>Chrysosporum ovalisporum is synonymous with the true-branching cyanobacterium Umezakia natans (Nostocales/Aphanizomenonaceae).</title>
        <authorList>
            <person name="McGregor G.B."/>
            <person name="Sendall B.C."/>
            <person name="Niiyama Y."/>
            <person name="Tuji A."/>
            <person name="Willis A."/>
        </authorList>
    </citation>
    <scope>NUCLEOTIDE SEQUENCE [LARGE SCALE GENOMIC DNA]</scope>
    <source>
        <strain evidence="3 4">FSS-62</strain>
    </source>
</reference>
<sequence length="274" mass="30324">MSNLCRFSGLSTSLVTLGVAANLTSPALAQNIFPDVPSNYWAEPFIERLAERNIVVGYPDGTFRPEQAVERDEFAAMIRKAFDKEPVRELKDASVYQDVPQGYWASPAIKEAYQQGFMSGYPGGFFRPNQPVTRVDGIVTLTRGLNLTPETPQIARRSLRRQIYLPLAMTFLMQPLVAAPPTTTSVVALAQNYYADAQAIPQYAVNDVGIATQKNMVVNYPNPRLLNPNQPLRRATAAAFIHQTLVAQDRIEPLPSNVEADNYVVRPRVTQVGG</sequence>
<feature type="domain" description="SLH" evidence="2">
    <location>
        <begin position="93"/>
        <end position="155"/>
    </location>
</feature>
<comment type="caution">
    <text evidence="3">The sequence shown here is derived from an EMBL/GenBank/DDBJ whole genome shotgun (WGS) entry which is preliminary data.</text>
</comment>
<feature type="domain" description="SLH" evidence="2">
    <location>
        <begin position="191"/>
        <end position="255"/>
    </location>
</feature>
<evidence type="ECO:0000313" key="4">
    <source>
        <dbReference type="Proteomes" id="UP001159370"/>
    </source>
</evidence>
<dbReference type="Pfam" id="PF00395">
    <property type="entry name" value="SLH"/>
    <property type="match status" value="3"/>
</dbReference>
<gene>
    <name evidence="3" type="ORF">NWP23_18055</name>
</gene>
<organism evidence="3 4">
    <name type="scientific">Umezakia ovalisporum FSS-62</name>
    <dbReference type="NCBI Taxonomy" id="2971776"/>
    <lineage>
        <taxon>Bacteria</taxon>
        <taxon>Bacillati</taxon>
        <taxon>Cyanobacteriota</taxon>
        <taxon>Cyanophyceae</taxon>
        <taxon>Nostocales</taxon>
        <taxon>Nodulariaceae</taxon>
        <taxon>Umezakia</taxon>
    </lineage>
</organism>
<dbReference type="InterPro" id="IPR051465">
    <property type="entry name" value="Cell_Envelope_Struct_Comp"/>
</dbReference>
<accession>A0AA43H2T6</accession>
<feature type="signal peptide" evidence="1">
    <location>
        <begin position="1"/>
        <end position="29"/>
    </location>
</feature>
<proteinExistence type="predicted"/>
<dbReference type="RefSeq" id="WP_280650467.1">
    <property type="nucleotide sequence ID" value="NZ_JANQDL010000117.1"/>
</dbReference>
<dbReference type="PROSITE" id="PS51272">
    <property type="entry name" value="SLH"/>
    <property type="match status" value="3"/>
</dbReference>
<dbReference type="InterPro" id="IPR001119">
    <property type="entry name" value="SLH_dom"/>
</dbReference>
<name>A0AA43H2T6_9CYAN</name>
<dbReference type="PANTHER" id="PTHR43308:SF5">
    <property type="entry name" value="S-LAYER PROTEIN _ PEPTIDOGLYCAN ENDO-BETA-N-ACETYLGLUCOSAMINIDASE"/>
    <property type="match status" value="1"/>
</dbReference>
<dbReference type="PANTHER" id="PTHR43308">
    <property type="entry name" value="OUTER MEMBRANE PROTEIN ALPHA-RELATED"/>
    <property type="match status" value="1"/>
</dbReference>